<dbReference type="GO" id="GO:0016989">
    <property type="term" value="F:sigma factor antagonist activity"/>
    <property type="evidence" value="ECO:0007669"/>
    <property type="project" value="TreeGrafter"/>
</dbReference>
<feature type="domain" description="Protein FecR C-terminal" evidence="3">
    <location>
        <begin position="284"/>
        <end position="352"/>
    </location>
</feature>
<dbReference type="PIRSF" id="PIRSF018266">
    <property type="entry name" value="FecR"/>
    <property type="match status" value="1"/>
</dbReference>
<feature type="domain" description="FecR protein" evidence="2">
    <location>
        <begin position="120"/>
        <end position="214"/>
    </location>
</feature>
<keyword evidence="1" id="KW-0472">Membrane</keyword>
<dbReference type="EMBL" id="RXOC01000001">
    <property type="protein sequence ID" value="RXF72378.1"/>
    <property type="molecule type" value="Genomic_DNA"/>
</dbReference>
<sequence>MDSDIKILVVKYITGQASEKEADWLKAWMKESPENEAYFAELYETWHNTLITGHQINTDKAYAEFLSRTGQTAGPAGSTAAGITQLWRRIAAAAAIVLCISAGFYYFTRLAGNESEFTVVNVIKGSRKQLLLPDGSKVWINAGSTLKYEKDFGQTSRTVYLNGEAYFDIAPGLKKIPFMVKTKDFIIRDIGTIFNIKAYSEMPVFEATVLEGEVSVEGKFNQKAKSAKVFLKRRQVLKIDIGQQSGDVAATVQSKSIEADVPVRIQQLNPETEDQYIGWKDGLLAFHESTFEQIANDIERRYNVQVIFENEDLKDFKYSGSFRSVNDVTTVLEIIKKTTPISYSISGNKIIIKGNN</sequence>
<dbReference type="InterPro" id="IPR006860">
    <property type="entry name" value="FecR"/>
</dbReference>
<dbReference type="RefSeq" id="WP_128767563.1">
    <property type="nucleotide sequence ID" value="NZ_RXOC01000001.1"/>
</dbReference>
<reference evidence="4 5" key="1">
    <citation type="submission" date="2018-12" db="EMBL/GenBank/DDBJ databases">
        <title>The Draft Genome Sequence of the Soil Bacterium Pedobacter tournemirensis R1.</title>
        <authorList>
            <person name="He J."/>
        </authorList>
    </citation>
    <scope>NUCLEOTIDE SEQUENCE [LARGE SCALE GENOMIC DNA]</scope>
    <source>
        <strain evidence="4 5">R1</strain>
    </source>
</reference>
<feature type="transmembrane region" description="Helical" evidence="1">
    <location>
        <begin position="90"/>
        <end position="107"/>
    </location>
</feature>
<dbReference type="InterPro" id="IPR012373">
    <property type="entry name" value="Ferrdict_sens_TM"/>
</dbReference>
<dbReference type="Gene3D" id="3.55.50.30">
    <property type="match status" value="1"/>
</dbReference>
<evidence type="ECO:0000256" key="1">
    <source>
        <dbReference type="SAM" id="Phobius"/>
    </source>
</evidence>
<keyword evidence="1" id="KW-1133">Transmembrane helix</keyword>
<evidence type="ECO:0000313" key="4">
    <source>
        <dbReference type="EMBL" id="RXF72378.1"/>
    </source>
</evidence>
<dbReference type="InterPro" id="IPR032508">
    <property type="entry name" value="FecR_C"/>
</dbReference>
<dbReference type="PANTHER" id="PTHR30273">
    <property type="entry name" value="PERIPLASMIC SIGNAL SENSOR AND SIGMA FACTOR ACTIVATOR FECR-RELATED"/>
    <property type="match status" value="1"/>
</dbReference>
<comment type="caution">
    <text evidence="4">The sequence shown here is derived from an EMBL/GenBank/DDBJ whole genome shotgun (WGS) entry which is preliminary data.</text>
</comment>
<evidence type="ECO:0000313" key="5">
    <source>
        <dbReference type="Proteomes" id="UP000290848"/>
    </source>
</evidence>
<organism evidence="4 5">
    <name type="scientific">Arcticibacter tournemirensis</name>
    <dbReference type="NCBI Taxonomy" id="699437"/>
    <lineage>
        <taxon>Bacteria</taxon>
        <taxon>Pseudomonadati</taxon>
        <taxon>Bacteroidota</taxon>
        <taxon>Sphingobacteriia</taxon>
        <taxon>Sphingobacteriales</taxon>
        <taxon>Sphingobacteriaceae</taxon>
        <taxon>Arcticibacter</taxon>
    </lineage>
</organism>
<name>A0A4Q0MFV7_9SPHI</name>
<dbReference type="Pfam" id="PF04773">
    <property type="entry name" value="FecR"/>
    <property type="match status" value="1"/>
</dbReference>
<gene>
    <name evidence="4" type="ORF">EKH83_01215</name>
</gene>
<protein>
    <submittedName>
        <fullName evidence="4">FecR family protein</fullName>
    </submittedName>
</protein>
<dbReference type="PANTHER" id="PTHR30273:SF2">
    <property type="entry name" value="PROTEIN FECR"/>
    <property type="match status" value="1"/>
</dbReference>
<dbReference type="AlphaFoldDB" id="A0A4Q0MFV7"/>
<proteinExistence type="predicted"/>
<evidence type="ECO:0000259" key="3">
    <source>
        <dbReference type="Pfam" id="PF16344"/>
    </source>
</evidence>
<dbReference type="Proteomes" id="UP000290848">
    <property type="component" value="Unassembled WGS sequence"/>
</dbReference>
<dbReference type="Gene3D" id="2.60.120.1440">
    <property type="match status" value="1"/>
</dbReference>
<accession>A0A4Q0MFV7</accession>
<keyword evidence="1" id="KW-0812">Transmembrane</keyword>
<dbReference type="Pfam" id="PF16344">
    <property type="entry name" value="FecR_C"/>
    <property type="match status" value="1"/>
</dbReference>
<evidence type="ECO:0000259" key="2">
    <source>
        <dbReference type="Pfam" id="PF04773"/>
    </source>
</evidence>